<dbReference type="Proteomes" id="UP000005326">
    <property type="component" value="Unassembled WGS sequence"/>
</dbReference>
<evidence type="ECO:0000256" key="2">
    <source>
        <dbReference type="ARBA" id="ARBA00022801"/>
    </source>
</evidence>
<evidence type="ECO:0000313" key="6">
    <source>
        <dbReference type="EMBL" id="EDS01647.1"/>
    </source>
</evidence>
<dbReference type="GO" id="GO:0008270">
    <property type="term" value="F:zinc ion binding"/>
    <property type="evidence" value="ECO:0007669"/>
    <property type="project" value="InterPro"/>
</dbReference>
<gene>
    <name evidence="6" type="ORF">EUBSIR_00445</name>
</gene>
<evidence type="ECO:0000259" key="5">
    <source>
        <dbReference type="SMART" id="SM00507"/>
    </source>
</evidence>
<comment type="similarity">
    <text evidence="3">Belongs to the HNH nuclease family.</text>
</comment>
<reference evidence="6" key="2">
    <citation type="submission" date="2014-06" db="EMBL/GenBank/DDBJ databases">
        <title>Draft genome sequence of Eubacterium siraeum (DSM 15702).</title>
        <authorList>
            <person name="Sudarsanam P."/>
            <person name="Ley R."/>
            <person name="Guruge J."/>
            <person name="Turnbaugh P.J."/>
            <person name="Mahowald M."/>
            <person name="Liep D."/>
            <person name="Gordon J."/>
        </authorList>
    </citation>
    <scope>NUCLEOTIDE SEQUENCE</scope>
    <source>
        <strain evidence="6">DSM 15702</strain>
    </source>
</reference>
<dbReference type="GO" id="GO:0016787">
    <property type="term" value="F:hydrolase activity"/>
    <property type="evidence" value="ECO:0007669"/>
    <property type="project" value="UniProtKB-KW"/>
</dbReference>
<keyword evidence="2" id="KW-0378">Hydrolase</keyword>
<evidence type="ECO:0000313" key="7">
    <source>
        <dbReference type="Proteomes" id="UP000005326"/>
    </source>
</evidence>
<evidence type="ECO:0000256" key="1">
    <source>
        <dbReference type="ARBA" id="ARBA00022722"/>
    </source>
</evidence>
<evidence type="ECO:0000256" key="4">
    <source>
        <dbReference type="ARBA" id="ARBA00040194"/>
    </source>
</evidence>
<dbReference type="InterPro" id="IPR003615">
    <property type="entry name" value="HNH_nuc"/>
</dbReference>
<dbReference type="GO" id="GO:0004519">
    <property type="term" value="F:endonuclease activity"/>
    <property type="evidence" value="ECO:0007669"/>
    <property type="project" value="InterPro"/>
</dbReference>
<protein>
    <recommendedName>
        <fullName evidence="4">Putative HNH nuclease YajD</fullName>
    </recommendedName>
</protein>
<reference evidence="6" key="1">
    <citation type="submission" date="2007-10" db="EMBL/GenBank/DDBJ databases">
        <authorList>
            <person name="Fulton L."/>
            <person name="Clifton S."/>
            <person name="Fulton B."/>
            <person name="Xu J."/>
            <person name="Minx P."/>
            <person name="Pepin K.H."/>
            <person name="Johnson M."/>
            <person name="Thiruvilangam P."/>
            <person name="Bhonagiri V."/>
            <person name="Nash W.E."/>
            <person name="Mardis E.R."/>
            <person name="Wilson R.K."/>
        </authorList>
    </citation>
    <scope>NUCLEOTIDE SEQUENCE [LARGE SCALE GENOMIC DNA]</scope>
    <source>
        <strain evidence="6">DSM 15702</strain>
    </source>
</reference>
<accession>B0MKX5</accession>
<dbReference type="EMBL" id="ABCA03000033">
    <property type="protein sequence ID" value="EDS01647.1"/>
    <property type="molecule type" value="Genomic_DNA"/>
</dbReference>
<dbReference type="GO" id="GO:0005829">
    <property type="term" value="C:cytosol"/>
    <property type="evidence" value="ECO:0007669"/>
    <property type="project" value="TreeGrafter"/>
</dbReference>
<dbReference type="SMART" id="SM00507">
    <property type="entry name" value="HNHc"/>
    <property type="match status" value="1"/>
</dbReference>
<proteinExistence type="inferred from homology"/>
<dbReference type="Gene3D" id="1.10.30.50">
    <property type="match status" value="1"/>
</dbReference>
<dbReference type="AlphaFoldDB" id="B0MKX5"/>
<feature type="domain" description="HNH nuclease" evidence="5">
    <location>
        <begin position="113"/>
        <end position="170"/>
    </location>
</feature>
<evidence type="ECO:0000256" key="3">
    <source>
        <dbReference type="ARBA" id="ARBA00038412"/>
    </source>
</evidence>
<organism evidence="6 7">
    <name type="scientific">[Eubacterium] siraeum DSM 15702</name>
    <dbReference type="NCBI Taxonomy" id="428128"/>
    <lineage>
        <taxon>Bacteria</taxon>
        <taxon>Bacillati</taxon>
        <taxon>Bacillota</taxon>
        <taxon>Clostridia</taxon>
        <taxon>Eubacteriales</taxon>
        <taxon>Oscillospiraceae</taxon>
        <taxon>Oscillospiraceae incertae sedis</taxon>
    </lineage>
</organism>
<dbReference type="GO" id="GO:0003676">
    <property type="term" value="F:nucleic acid binding"/>
    <property type="evidence" value="ECO:0007669"/>
    <property type="project" value="InterPro"/>
</dbReference>
<sequence length="196" mass="22683">MITIEKKRKRSDRGAANKPPGHLFCQLCVQEYPLDLLFLSRAVRSSDSFVRTVTNTSSTLQRVLFLYLKFMLKACSRCGKIHKPGECTAGIKYTQKIRDSEADRFRNRKIWRRKADEILERDGHCCRVCLSAGVINSTDLSVHHIVPLKVDYDRRLDNDNLITLCRYHHEAAERGRISRQELATMTCTVDFSRHNI</sequence>
<dbReference type="PANTHER" id="PTHR41286:SF1">
    <property type="entry name" value="HNH NUCLEASE YAJD-RELATED"/>
    <property type="match status" value="1"/>
</dbReference>
<dbReference type="InterPro" id="IPR002711">
    <property type="entry name" value="HNH"/>
</dbReference>
<dbReference type="PANTHER" id="PTHR41286">
    <property type="entry name" value="HNH NUCLEASE YAJD-RELATED"/>
    <property type="match status" value="1"/>
</dbReference>
<keyword evidence="7" id="KW-1185">Reference proteome</keyword>
<dbReference type="CDD" id="cd00085">
    <property type="entry name" value="HNHc"/>
    <property type="match status" value="1"/>
</dbReference>
<dbReference type="Pfam" id="PF01844">
    <property type="entry name" value="HNH"/>
    <property type="match status" value="1"/>
</dbReference>
<keyword evidence="1" id="KW-0540">Nuclease</keyword>
<comment type="caution">
    <text evidence="6">The sequence shown here is derived from an EMBL/GenBank/DDBJ whole genome shotgun (WGS) entry which is preliminary data.</text>
</comment>
<name>B0MKX5_9FIRM</name>